<dbReference type="EMBL" id="CBUL010000062">
    <property type="protein sequence ID" value="CDI60177.1"/>
    <property type="molecule type" value="Genomic_DNA"/>
</dbReference>
<reference evidence="1" key="1">
    <citation type="submission" date="2013-09" db="EMBL/GenBank/DDBJ databases">
        <title>Draft Genome Sequence of five Lactobacillus helveticus strains CIRM-BIA 101T, 103, 104, 951 and 953 isolated from milk product.</title>
        <authorList>
            <person name="Valence F."/>
            <person name="Chuat V."/>
            <person name="Ma L."/>
            <person name="Creno S."/>
            <person name="Falentin H."/>
            <person name="Lortal S."/>
            <person name="Bizet C."/>
            <person name="Clermont D."/>
            <person name="Loux V."/>
            <person name="Bouchier C."/>
            <person name="Cousin S."/>
        </authorList>
    </citation>
    <scope>NUCLEOTIDE SEQUENCE [LARGE SCALE GENOMIC DNA]</scope>
    <source>
        <strain evidence="1">CIRM-BIA 104</strain>
    </source>
</reference>
<name>U6F8A1_LACHE</name>
<protein>
    <submittedName>
        <fullName evidence="1">Uncharacterized protein</fullName>
    </submittedName>
</protein>
<comment type="caution">
    <text evidence="1">The sequence shown here is derived from an EMBL/GenBank/DDBJ whole genome shotgun (WGS) entry which is preliminary data.</text>
</comment>
<evidence type="ECO:0000313" key="1">
    <source>
        <dbReference type="EMBL" id="CDI60177.1"/>
    </source>
</evidence>
<gene>
    <name evidence="1" type="ORF">LHCIRMBIA104_00028</name>
</gene>
<dbReference type="HOGENOM" id="CLU_3416831_0_0_9"/>
<accession>U6F8A1</accession>
<dbReference type="AlphaFoldDB" id="U6F8A1"/>
<sequence>MAAVAYFFIEKDEKAEQKHQQYLAKI</sequence>
<organism evidence="1">
    <name type="scientific">Lactobacillus helveticus CIRM-BIA 104</name>
    <dbReference type="NCBI Taxonomy" id="1226333"/>
    <lineage>
        <taxon>Bacteria</taxon>
        <taxon>Bacillati</taxon>
        <taxon>Bacillota</taxon>
        <taxon>Bacilli</taxon>
        <taxon>Lactobacillales</taxon>
        <taxon>Lactobacillaceae</taxon>
        <taxon>Lactobacillus</taxon>
    </lineage>
</organism>
<dbReference type="Proteomes" id="UP000017247">
    <property type="component" value="Unassembled WGS sequence"/>
</dbReference>
<proteinExistence type="predicted"/>